<keyword evidence="2" id="KW-1185">Reference proteome</keyword>
<reference evidence="1 2" key="1">
    <citation type="journal article" date="2014" name="Int. J. Syst. Evol. Microbiol.">
        <title>Complete genome sequence of Corynebacterium casei LMG S-19264T (=DSM 44701T), isolated from a smear-ripened cheese.</title>
        <authorList>
            <consortium name="US DOE Joint Genome Institute (JGI-PGF)"/>
            <person name="Walter F."/>
            <person name="Albersmeier A."/>
            <person name="Kalinowski J."/>
            <person name="Ruckert C."/>
        </authorList>
    </citation>
    <scope>NUCLEOTIDE SEQUENCE [LARGE SCALE GENOMIC DNA]</scope>
    <source>
        <strain evidence="1 2">KCTC 23968</strain>
    </source>
</reference>
<dbReference type="EMBL" id="BMYV01000001">
    <property type="protein sequence ID" value="GGX57901.1"/>
    <property type="molecule type" value="Genomic_DNA"/>
</dbReference>
<gene>
    <name evidence="1" type="ORF">GCM10011309_03750</name>
</gene>
<dbReference type="PIRSF" id="PIRSF008502">
    <property type="entry name" value="UCP008502"/>
    <property type="match status" value="1"/>
</dbReference>
<organism evidence="1 2">
    <name type="scientific">Litorimonas cladophorae</name>
    <dbReference type="NCBI Taxonomy" id="1220491"/>
    <lineage>
        <taxon>Bacteria</taxon>
        <taxon>Pseudomonadati</taxon>
        <taxon>Pseudomonadota</taxon>
        <taxon>Alphaproteobacteria</taxon>
        <taxon>Maricaulales</taxon>
        <taxon>Robiginitomaculaceae</taxon>
    </lineage>
</organism>
<dbReference type="RefSeq" id="WP_189580572.1">
    <property type="nucleotide sequence ID" value="NZ_BMYV01000001.1"/>
</dbReference>
<proteinExistence type="predicted"/>
<dbReference type="InterPro" id="IPR012545">
    <property type="entry name" value="DUF1697"/>
</dbReference>
<evidence type="ECO:0000313" key="2">
    <source>
        <dbReference type="Proteomes" id="UP000600865"/>
    </source>
</evidence>
<dbReference type="SUPFAM" id="SSF160379">
    <property type="entry name" value="SP0830-like"/>
    <property type="match status" value="1"/>
</dbReference>
<name>A0A918KCY0_9PROT</name>
<dbReference type="AlphaFoldDB" id="A0A918KCY0"/>
<sequence length="179" mass="19359">MKTWIILLRGINVGGNRVLKMADLRGLLGGLGCQNVKTYIQSGNCVLDSEIADAGELKAMIATAIKLQFDYDVPTFAMTSADMETAIAANPYDVDDAAAKNVHLFFLSAPAVDADVQRIEDLCHESEAYTLSDSVFYLHAPNGIWKSKLAAGVEKTLGVHTTARNLRSANKIMALAIRD</sequence>
<dbReference type="Pfam" id="PF08002">
    <property type="entry name" value="DUF1697"/>
    <property type="match status" value="1"/>
</dbReference>
<comment type="caution">
    <text evidence="1">The sequence shown here is derived from an EMBL/GenBank/DDBJ whole genome shotgun (WGS) entry which is preliminary data.</text>
</comment>
<dbReference type="PANTHER" id="PTHR36439:SF1">
    <property type="entry name" value="DUF1697 DOMAIN-CONTAINING PROTEIN"/>
    <property type="match status" value="1"/>
</dbReference>
<evidence type="ECO:0000313" key="1">
    <source>
        <dbReference type="EMBL" id="GGX57901.1"/>
    </source>
</evidence>
<protein>
    <recommendedName>
        <fullName evidence="3">DUF1697 domain-containing protein</fullName>
    </recommendedName>
</protein>
<dbReference type="Gene3D" id="3.30.70.1280">
    <property type="entry name" value="SP0830-like domains"/>
    <property type="match status" value="1"/>
</dbReference>
<accession>A0A918KCY0</accession>
<dbReference type="Proteomes" id="UP000600865">
    <property type="component" value="Unassembled WGS sequence"/>
</dbReference>
<dbReference type="PANTHER" id="PTHR36439">
    <property type="entry name" value="BLL4334 PROTEIN"/>
    <property type="match status" value="1"/>
</dbReference>
<evidence type="ECO:0008006" key="3">
    <source>
        <dbReference type="Google" id="ProtNLM"/>
    </source>
</evidence>